<keyword evidence="2" id="KW-1185">Reference proteome</keyword>
<gene>
    <name evidence="1" type="ORF">GCM10007415_32890</name>
</gene>
<accession>A0A917HY57</accession>
<evidence type="ECO:0000313" key="2">
    <source>
        <dbReference type="Proteomes" id="UP000660862"/>
    </source>
</evidence>
<sequence>MPGDEKLRGVSLDFLFYLQTVAARITANVGHPDIYGFTSEPQVFGIAIADNRSVNIAKDSFQWFECRQGISYRHIAEIASMPYFVTSVEMRKYGFIEVAMCI</sequence>
<dbReference type="Proteomes" id="UP000660862">
    <property type="component" value="Unassembled WGS sequence"/>
</dbReference>
<proteinExistence type="predicted"/>
<name>A0A917HY57_9SPHI</name>
<organism evidence="1 2">
    <name type="scientific">Parapedobacter pyrenivorans</name>
    <dbReference type="NCBI Taxonomy" id="1305674"/>
    <lineage>
        <taxon>Bacteria</taxon>
        <taxon>Pseudomonadati</taxon>
        <taxon>Bacteroidota</taxon>
        <taxon>Sphingobacteriia</taxon>
        <taxon>Sphingobacteriales</taxon>
        <taxon>Sphingobacteriaceae</taxon>
        <taxon>Parapedobacter</taxon>
    </lineage>
</organism>
<evidence type="ECO:0000313" key="1">
    <source>
        <dbReference type="EMBL" id="GGG95138.1"/>
    </source>
</evidence>
<protein>
    <submittedName>
        <fullName evidence="1">Uncharacterized protein</fullName>
    </submittedName>
</protein>
<reference evidence="1" key="2">
    <citation type="submission" date="2020-09" db="EMBL/GenBank/DDBJ databases">
        <authorList>
            <person name="Sun Q."/>
            <person name="Zhou Y."/>
        </authorList>
    </citation>
    <scope>NUCLEOTIDE SEQUENCE</scope>
    <source>
        <strain evidence="1">CGMCC 1.12195</strain>
    </source>
</reference>
<dbReference type="EMBL" id="BMER01000003">
    <property type="protein sequence ID" value="GGG95138.1"/>
    <property type="molecule type" value="Genomic_DNA"/>
</dbReference>
<comment type="caution">
    <text evidence="1">The sequence shown here is derived from an EMBL/GenBank/DDBJ whole genome shotgun (WGS) entry which is preliminary data.</text>
</comment>
<dbReference type="AlphaFoldDB" id="A0A917HY57"/>
<reference evidence="1" key="1">
    <citation type="journal article" date="2014" name="Int. J. Syst. Evol. Microbiol.">
        <title>Complete genome sequence of Corynebacterium casei LMG S-19264T (=DSM 44701T), isolated from a smear-ripened cheese.</title>
        <authorList>
            <consortium name="US DOE Joint Genome Institute (JGI-PGF)"/>
            <person name="Walter F."/>
            <person name="Albersmeier A."/>
            <person name="Kalinowski J."/>
            <person name="Ruckert C."/>
        </authorList>
    </citation>
    <scope>NUCLEOTIDE SEQUENCE</scope>
    <source>
        <strain evidence="1">CGMCC 1.12195</strain>
    </source>
</reference>